<feature type="domain" description="Galectin" evidence="3">
    <location>
        <begin position="215"/>
        <end position="343"/>
    </location>
</feature>
<feature type="domain" description="Galectin" evidence="3">
    <location>
        <begin position="724"/>
        <end position="853"/>
    </location>
</feature>
<feature type="domain" description="Galectin" evidence="3">
    <location>
        <begin position="384"/>
        <end position="513"/>
    </location>
</feature>
<feature type="domain" description="Galectin" evidence="3">
    <location>
        <begin position="1294"/>
        <end position="1423"/>
    </location>
</feature>
<dbReference type="PROSITE" id="PS51304">
    <property type="entry name" value="GALECTIN"/>
    <property type="match status" value="9"/>
</dbReference>
<dbReference type="InterPro" id="IPR044156">
    <property type="entry name" value="Galectin-like"/>
</dbReference>
<evidence type="ECO:0000256" key="1">
    <source>
        <dbReference type="ARBA" id="ARBA00022734"/>
    </source>
</evidence>
<evidence type="ECO:0000256" key="2">
    <source>
        <dbReference type="ARBA" id="ARBA00022737"/>
    </source>
</evidence>
<dbReference type="Proteomes" id="UP000727407">
    <property type="component" value="Unassembled WGS sequence"/>
</dbReference>
<accession>A0A8J4V1C1</accession>
<evidence type="ECO:0000313" key="4">
    <source>
        <dbReference type="EMBL" id="KAF5908090.1"/>
    </source>
</evidence>
<dbReference type="EMBL" id="QNUK01000016">
    <property type="protein sequence ID" value="KAF5908090.1"/>
    <property type="molecule type" value="Genomic_DNA"/>
</dbReference>
<gene>
    <name evidence="4" type="ORF">DAT39_002218</name>
</gene>
<proteinExistence type="predicted"/>
<feature type="domain" description="Galectin" evidence="3">
    <location>
        <begin position="971"/>
        <end position="1100"/>
    </location>
</feature>
<reference evidence="4" key="1">
    <citation type="submission" date="2020-07" db="EMBL/GenBank/DDBJ databases">
        <title>Clarias magur genome sequencing, assembly and annotation.</title>
        <authorList>
            <person name="Kushwaha B."/>
            <person name="Kumar R."/>
            <person name="Das P."/>
            <person name="Joshi C.G."/>
            <person name="Kumar D."/>
            <person name="Nagpure N.S."/>
            <person name="Pandey M."/>
            <person name="Agarwal S."/>
            <person name="Srivastava S."/>
            <person name="Singh M."/>
            <person name="Sahoo L."/>
            <person name="Jayasankar P."/>
            <person name="Meher P.K."/>
            <person name="Koringa P.G."/>
            <person name="Iquebal M.A."/>
            <person name="Das S.P."/>
            <person name="Bit A."/>
            <person name="Patnaik S."/>
            <person name="Patel N."/>
            <person name="Shah T.M."/>
            <person name="Hinsu A."/>
            <person name="Jena J.K."/>
        </authorList>
    </citation>
    <scope>NUCLEOTIDE SEQUENCE</scope>
    <source>
        <strain evidence="4">CIFAMagur01</strain>
        <tissue evidence="4">Testis</tissue>
    </source>
</reference>
<feature type="non-terminal residue" evidence="4">
    <location>
        <position position="1755"/>
    </location>
</feature>
<name>A0A8J4V1C1_CLAMG</name>
<keyword evidence="2" id="KW-0677">Repeat</keyword>
<dbReference type="Pfam" id="PF00337">
    <property type="entry name" value="Gal-bind_lectin"/>
    <property type="match status" value="9"/>
</dbReference>
<feature type="domain" description="Galectin" evidence="3">
    <location>
        <begin position="35"/>
        <end position="174"/>
    </location>
</feature>
<dbReference type="OrthoDB" id="6251307at2759"/>
<feature type="domain" description="Galectin" evidence="3">
    <location>
        <begin position="1458"/>
        <end position="1582"/>
    </location>
</feature>
<dbReference type="PANTHER" id="PTHR11346:SF32">
    <property type="entry name" value="GALECTIN-4"/>
    <property type="match status" value="1"/>
</dbReference>
<protein>
    <recommendedName>
        <fullName evidence="3">Galectin domain-containing protein</fullName>
    </recommendedName>
</protein>
<evidence type="ECO:0000259" key="3">
    <source>
        <dbReference type="PROSITE" id="PS51304"/>
    </source>
</evidence>
<keyword evidence="1" id="KW-0430">Lectin</keyword>
<dbReference type="SMART" id="SM00276">
    <property type="entry name" value="GLECT"/>
    <property type="match status" value="9"/>
</dbReference>
<feature type="domain" description="Galectin" evidence="3">
    <location>
        <begin position="1625"/>
        <end position="1754"/>
    </location>
</feature>
<dbReference type="GO" id="GO:0030246">
    <property type="term" value="F:carbohydrate binding"/>
    <property type="evidence" value="ECO:0007669"/>
    <property type="project" value="UniProtKB-KW"/>
</dbReference>
<dbReference type="InterPro" id="IPR013320">
    <property type="entry name" value="ConA-like_dom_sf"/>
</dbReference>
<sequence length="1755" mass="193945">MSFVRSVVPESSWFCSNTCFHSGHQQVSNPIIPYVGPIISGGLKPGTALYVQGTVPDNANQYEFDFSFKFHKYSILNPCQNKYDDIAFHFNPWIGQFIYLNSFQNGNWEAKECVPDESFTSGAAFNMFIVIKADGYEVYVNDLRRYMFQHRIPLEKVTTLSICGDVNIDFFGLCENWRRPCITEQAITSTVSSFANVLPTPAGVSHRVIQPVLPHVGEIKERLKPEMALFFQGALPAHPREFEINLQTGQSDIAFHFNPRIGRHVSLNSFRNGQWETEECVSDELFTKGAAFYMFVVITSVGYEVYVNGLQLCVFNHRVPLENVSAVSIYGDVAIPIYGFIDNWSKPFNFKDLLTITGMGSPFSSVFPILAEVSHPVICPALPYVGSIRGGIRPDMAVFFQGILPAHAKKFAINFQMGQFDTDDIALHFNPHIGQHVYLNSFRNGQWETEETAPDKPFTKGAAFNMLVIINSSDYEVHVNGLQLCTFKHRMALEKISKLAICGDISISLYGFIDNWSKMDQSNVTQCTSSFSKQLSFLSEVSHPVIQPALPYIGSIKDEIKPDVALLFHGAVSEHGKSFEINLLTGDSDSADVAFHISPQTGKSVTLNSFINGSWEAEEYASSNPFTMGVPFHLFLVIQSEGYQVYVNSVQLCTFKHRIPLEKVSALSIRGDITTSYFGFVESWSSSSMAGKINETADQSNISGSLTHILSEISHPVINPELPYVGAFQAGLRADTAVFLQGALPADAKQFTVNLLTGESEGDDIAFHITPRIGDLVALNSFRNGSWETEEHASVTTFTKEAALSMFIVINSEGYEVYVNDSRLCTFKHRIPLVNVSALGIFGDVIINYFGLVENWSDSSMVVKMDETQDMSVTDVPSEISHPVSTSELLHVDAILEGPKTNETVTVQMALHADTNTAVNFKTIHNESEICSESSMVTNINEVQDMSLTVESLIDVPSEISHPVSSPELPYVGVISGELKTDMAVVFQGSLPADAKEFTINLLTGESEGDDIAFHISPRIGDIVALNSFRNGSWETEEHASVTTFTKQAALSMFIVINSEGYEVYVNDSRLCTFKHRIPLVNVSAVGIFGDVIINYFGIVENWSDSSMVVKMDETQDMSVTDVPSQISHPDTSPELLHVDAIVEGPKTDETVTVQMALHADTNTGVDFKTIHIGNENCSESSIVMKMNEIQDIVDLTDVPPEISHPVTSPELLHVDAIQEGPKTDETITVQMSLHADTNTAVNFKTIHNESEICSESSMVTDINKVQDMSLTVESLIDVPSEISHPVSSPVLPYVGEIPEGLKTDMAVVFHGALPADAKEFTINLLTGESEGDDIAFHITPRIGDIVTLNSFRNGSWETEEHASITAFTKEAALSMFIVINSEGYEVYVNDSRLCTFKHRIPLVNVSALGIFGDVIINYFGLVENWSRSFLALENNEIKEMTSTSLTLVTSEELVLPFVGSIPGGIRADMAVLFYGTIFADSNEFEINFQTRQSSDDIAFSINPQIVRFLVLSSLRQGSWDSKDFASDKEAAFNMVIVIKLEGYEVYVNGLQYCTFKHHIPLETITSLGIRGDVFINFIGFIANWSNSSTVMENIKITGMERSCWRPLAVPSELSHPVSNPVLPYVGAIPGKTRPDMAVLFQGALPADANEFTIDFKAGESDGDDIAFHIRPQLGHHVALNCFRNGNWDSKESASVKPFTRGAAFNMFVVIKSDCFEIYVNGLELCTFKHRVPVENISTLAICGDVSINFIGFIE</sequence>
<organism evidence="4 5">
    <name type="scientific">Clarias magur</name>
    <name type="common">Asian catfish</name>
    <name type="synonym">Macropteronotus magur</name>
    <dbReference type="NCBI Taxonomy" id="1594786"/>
    <lineage>
        <taxon>Eukaryota</taxon>
        <taxon>Metazoa</taxon>
        <taxon>Chordata</taxon>
        <taxon>Craniata</taxon>
        <taxon>Vertebrata</taxon>
        <taxon>Euteleostomi</taxon>
        <taxon>Actinopterygii</taxon>
        <taxon>Neopterygii</taxon>
        <taxon>Teleostei</taxon>
        <taxon>Ostariophysi</taxon>
        <taxon>Siluriformes</taxon>
        <taxon>Clariidae</taxon>
        <taxon>Clarias</taxon>
    </lineage>
</organism>
<dbReference type="FunFam" id="2.60.120.200:FF:000124">
    <property type="entry name" value="Galectin-4"/>
    <property type="match status" value="1"/>
</dbReference>
<dbReference type="SUPFAM" id="SSF49899">
    <property type="entry name" value="Concanavalin A-like lectins/glucanases"/>
    <property type="match status" value="9"/>
</dbReference>
<dbReference type="SMART" id="SM00908">
    <property type="entry name" value="Gal-bind_lectin"/>
    <property type="match status" value="9"/>
</dbReference>
<dbReference type="PANTHER" id="PTHR11346">
    <property type="entry name" value="GALECTIN"/>
    <property type="match status" value="1"/>
</dbReference>
<dbReference type="InterPro" id="IPR001079">
    <property type="entry name" value="Galectin_CRD"/>
</dbReference>
<dbReference type="Gene3D" id="2.60.120.200">
    <property type="match status" value="9"/>
</dbReference>
<keyword evidence="5" id="KW-1185">Reference proteome</keyword>
<evidence type="ECO:0000313" key="5">
    <source>
        <dbReference type="Proteomes" id="UP000727407"/>
    </source>
</evidence>
<feature type="domain" description="Galectin" evidence="3">
    <location>
        <begin position="552"/>
        <end position="681"/>
    </location>
</feature>
<comment type="caution">
    <text evidence="4">The sequence shown here is derived from an EMBL/GenBank/DDBJ whole genome shotgun (WGS) entry which is preliminary data.</text>
</comment>
<dbReference type="CDD" id="cd00070">
    <property type="entry name" value="GLECT"/>
    <property type="match status" value="9"/>
</dbReference>